<name>Q2S7K6_HAHCH</name>
<dbReference type="Proteomes" id="UP000000238">
    <property type="component" value="Chromosome"/>
</dbReference>
<dbReference type="eggNOG" id="COG0834">
    <property type="taxonomic scope" value="Bacteria"/>
</dbReference>
<feature type="signal peptide" evidence="1">
    <location>
        <begin position="1"/>
        <end position="20"/>
    </location>
</feature>
<dbReference type="EMBL" id="CP000155">
    <property type="protein sequence ID" value="ABC33368.1"/>
    <property type="molecule type" value="Genomic_DNA"/>
</dbReference>
<gene>
    <name evidence="2" type="ordered locus">HCH_06743</name>
</gene>
<protein>
    <recommendedName>
        <fullName evidence="4">ABC-type amino acid transport/signal transduction systems, periplasmic component/domain</fullName>
    </recommendedName>
</protein>
<reference evidence="2 3" key="1">
    <citation type="journal article" date="2005" name="Nucleic Acids Res.">
        <title>Genomic blueprint of Hahella chejuensis, a marine microbe producing an algicidal agent.</title>
        <authorList>
            <person name="Jeong H."/>
            <person name="Yim J.H."/>
            <person name="Lee C."/>
            <person name="Choi S.-H."/>
            <person name="Park Y.K."/>
            <person name="Yoon S.H."/>
            <person name="Hur C.-G."/>
            <person name="Kang H.-Y."/>
            <person name="Kim D."/>
            <person name="Lee H.H."/>
            <person name="Park K.H."/>
            <person name="Park S.-H."/>
            <person name="Park H.-S."/>
            <person name="Lee H.K."/>
            <person name="Oh T.K."/>
            <person name="Kim J.F."/>
        </authorList>
    </citation>
    <scope>NUCLEOTIDE SEQUENCE [LARGE SCALE GENOMIC DNA]</scope>
    <source>
        <strain evidence="2 3">KCTC 2396</strain>
    </source>
</reference>
<dbReference type="RefSeq" id="WP_011400419.1">
    <property type="nucleotide sequence ID" value="NC_007645.1"/>
</dbReference>
<accession>Q2S7K6</accession>
<feature type="chain" id="PRO_5004214851" description="ABC-type amino acid transport/signal transduction systems, periplasmic component/domain" evidence="1">
    <location>
        <begin position="21"/>
        <end position="291"/>
    </location>
</feature>
<organism evidence="2 3">
    <name type="scientific">Hahella chejuensis (strain KCTC 2396)</name>
    <dbReference type="NCBI Taxonomy" id="349521"/>
    <lineage>
        <taxon>Bacteria</taxon>
        <taxon>Pseudomonadati</taxon>
        <taxon>Pseudomonadota</taxon>
        <taxon>Gammaproteobacteria</taxon>
        <taxon>Oceanospirillales</taxon>
        <taxon>Hahellaceae</taxon>
        <taxon>Hahella</taxon>
    </lineage>
</organism>
<dbReference type="SUPFAM" id="SSF53850">
    <property type="entry name" value="Periplasmic binding protein-like II"/>
    <property type="match status" value="1"/>
</dbReference>
<dbReference type="KEGG" id="hch:HCH_06743"/>
<evidence type="ECO:0000313" key="2">
    <source>
        <dbReference type="EMBL" id="ABC33368.1"/>
    </source>
</evidence>
<keyword evidence="3" id="KW-1185">Reference proteome</keyword>
<evidence type="ECO:0000256" key="1">
    <source>
        <dbReference type="SAM" id="SignalP"/>
    </source>
</evidence>
<dbReference type="STRING" id="349521.HCH_06743"/>
<sequence>MRTIRWAVASALLLMTLAAAAETIVVRYPRPEADVDKRTEYPLKLLELAFQKMKVDYRLVPTDQLMNQGRALQLLRSGANLDVVWSMTSDEREKELLPVRIPIYKGLIGWRIFLINESDVERLSRPMTAQEMKQFLMVQGHDWPDAKILQMNGYKVLGTPNYETIFDMLARRRVDLFPRSIVEIWAELENHRDMGLAIEQTKLLRYPTAFYYFVAPDNKELEALIEEGLLRALADGSFDDMFFYYHGELLNKAKLAHREVYMLTNPILPETTPLQREELWYQGYEDSPRVR</sequence>
<evidence type="ECO:0000313" key="3">
    <source>
        <dbReference type="Proteomes" id="UP000000238"/>
    </source>
</evidence>
<proteinExistence type="predicted"/>
<keyword evidence="1" id="KW-0732">Signal</keyword>
<evidence type="ECO:0008006" key="4">
    <source>
        <dbReference type="Google" id="ProtNLM"/>
    </source>
</evidence>
<dbReference type="Gene3D" id="3.40.190.10">
    <property type="entry name" value="Periplasmic binding protein-like II"/>
    <property type="match status" value="2"/>
</dbReference>
<dbReference type="HOGENOM" id="CLU_066015_1_0_6"/>
<dbReference type="AlphaFoldDB" id="Q2S7K6"/>